<dbReference type="Gene3D" id="3.40.50.2000">
    <property type="entry name" value="Glycogen Phosphorylase B"/>
    <property type="match status" value="2"/>
</dbReference>
<comment type="caution">
    <text evidence="2">The sequence shown here is derived from an EMBL/GenBank/DDBJ whole genome shotgun (WGS) entry which is preliminary data.</text>
</comment>
<sequence length="115" mass="13613">YDPMEIFNNDQEIRDVLMELINGKYSPEDTEMFRDIYNSLLNNDGGRRADTYFILKDFRSYAEAQRKIDERYRDTNGWAKTVMTNTAKAGKFSSDRTIEEYATEIWKLTKTPVEM</sequence>
<accession>K1S670</accession>
<dbReference type="InterPro" id="IPR000811">
    <property type="entry name" value="Glyco_trans_35"/>
</dbReference>
<dbReference type="GO" id="GO:0030170">
    <property type="term" value="F:pyridoxal phosphate binding"/>
    <property type="evidence" value="ECO:0007669"/>
    <property type="project" value="TreeGrafter"/>
</dbReference>
<protein>
    <submittedName>
        <fullName evidence="2">Glycosyl transferase, family 35</fullName>
        <ecNumber evidence="2">2.4.1.1</ecNumber>
    </submittedName>
</protein>
<dbReference type="GO" id="GO:0005737">
    <property type="term" value="C:cytoplasm"/>
    <property type="evidence" value="ECO:0007669"/>
    <property type="project" value="TreeGrafter"/>
</dbReference>
<keyword evidence="2" id="KW-0808">Transferase</keyword>
<comment type="similarity">
    <text evidence="1">Belongs to the glycogen phosphorylase family.</text>
</comment>
<dbReference type="GO" id="GO:0008184">
    <property type="term" value="F:glycogen phosphorylase activity"/>
    <property type="evidence" value="ECO:0007669"/>
    <property type="project" value="InterPro"/>
</dbReference>
<feature type="non-terminal residue" evidence="2">
    <location>
        <position position="1"/>
    </location>
</feature>
<evidence type="ECO:0000313" key="2">
    <source>
        <dbReference type="EMBL" id="EKC56162.1"/>
    </source>
</evidence>
<organism evidence="2">
    <name type="scientific">human gut metagenome</name>
    <dbReference type="NCBI Taxonomy" id="408170"/>
    <lineage>
        <taxon>unclassified sequences</taxon>
        <taxon>metagenomes</taxon>
        <taxon>organismal metagenomes</taxon>
    </lineage>
</organism>
<dbReference type="GO" id="GO:0005980">
    <property type="term" value="P:glycogen catabolic process"/>
    <property type="evidence" value="ECO:0007669"/>
    <property type="project" value="TreeGrafter"/>
</dbReference>
<name>K1S670_9ZZZZ</name>
<dbReference type="SUPFAM" id="SSF53756">
    <property type="entry name" value="UDP-Glycosyltransferase/glycogen phosphorylase"/>
    <property type="match status" value="1"/>
</dbReference>
<keyword evidence="2" id="KW-0328">Glycosyltransferase</keyword>
<dbReference type="PANTHER" id="PTHR11468:SF3">
    <property type="entry name" value="GLYCOGEN PHOSPHORYLASE, LIVER FORM"/>
    <property type="match status" value="1"/>
</dbReference>
<dbReference type="EMBL" id="AJWY01010213">
    <property type="protein sequence ID" value="EKC56162.1"/>
    <property type="molecule type" value="Genomic_DNA"/>
</dbReference>
<gene>
    <name evidence="2" type="ORF">LEA_14970</name>
</gene>
<dbReference type="EC" id="2.4.1.1" evidence="2"/>
<evidence type="ECO:0000256" key="1">
    <source>
        <dbReference type="ARBA" id="ARBA00006047"/>
    </source>
</evidence>
<reference evidence="2" key="1">
    <citation type="journal article" date="2013" name="Environ. Microbiol.">
        <title>Microbiota from the distal guts of lean and obese adolescents exhibit partial functional redundancy besides clear differences in community structure.</title>
        <authorList>
            <person name="Ferrer M."/>
            <person name="Ruiz A."/>
            <person name="Lanza F."/>
            <person name="Haange S.B."/>
            <person name="Oberbach A."/>
            <person name="Till H."/>
            <person name="Bargiela R."/>
            <person name="Campoy C."/>
            <person name="Segura M.T."/>
            <person name="Richter M."/>
            <person name="von Bergen M."/>
            <person name="Seifert J."/>
            <person name="Suarez A."/>
        </authorList>
    </citation>
    <scope>NUCLEOTIDE SEQUENCE</scope>
</reference>
<dbReference type="Pfam" id="PF00343">
    <property type="entry name" value="Phosphorylase"/>
    <property type="match status" value="1"/>
</dbReference>
<proteinExistence type="inferred from homology"/>
<dbReference type="AlphaFoldDB" id="K1S670"/>
<dbReference type="PANTHER" id="PTHR11468">
    <property type="entry name" value="GLYCOGEN PHOSPHORYLASE"/>
    <property type="match status" value="1"/>
</dbReference>